<protein>
    <submittedName>
        <fullName evidence="2">Uncharacterized protein</fullName>
    </submittedName>
</protein>
<evidence type="ECO:0000313" key="2">
    <source>
        <dbReference type="EMBL" id="OSX74295.1"/>
    </source>
</evidence>
<sequence>MPRARAARCGRGDRGVPPRGSVDDQATDAVWAPVRQGRPRARVARRLRPPTRRSVANAGGRPTSGASRGGAATRAGRAPSRSARVRPTAAPWVAPEPLTTAAAVGAATPTLGSGATDAPRARRRDAPGRSVSPPPPCERQPAAPAAAAPPASARRPPPTRRPRAGAPRRRCGACRGAAAAAAAAAAATTPPACAPPPRPPPP</sequence>
<accession>A0A1X6P0I8</accession>
<feature type="compositionally biased region" description="Low complexity" evidence="1">
    <location>
        <begin position="139"/>
        <end position="154"/>
    </location>
</feature>
<keyword evidence="3" id="KW-1185">Reference proteome</keyword>
<dbReference type="EMBL" id="KV918954">
    <property type="protein sequence ID" value="OSX74295.1"/>
    <property type="molecule type" value="Genomic_DNA"/>
</dbReference>
<feature type="region of interest" description="Disordered" evidence="1">
    <location>
        <begin position="1"/>
        <end position="202"/>
    </location>
</feature>
<gene>
    <name evidence="2" type="ORF">BU14_0296s0010</name>
</gene>
<feature type="compositionally biased region" description="Basic residues" evidence="1">
    <location>
        <begin position="157"/>
        <end position="172"/>
    </location>
</feature>
<proteinExistence type="predicted"/>
<feature type="compositionally biased region" description="Pro residues" evidence="1">
    <location>
        <begin position="192"/>
        <end position="202"/>
    </location>
</feature>
<feature type="compositionally biased region" description="Low complexity" evidence="1">
    <location>
        <begin position="52"/>
        <end position="118"/>
    </location>
</feature>
<organism evidence="2 3">
    <name type="scientific">Porphyra umbilicalis</name>
    <name type="common">Purple laver</name>
    <name type="synonym">Red alga</name>
    <dbReference type="NCBI Taxonomy" id="2786"/>
    <lineage>
        <taxon>Eukaryota</taxon>
        <taxon>Rhodophyta</taxon>
        <taxon>Bangiophyceae</taxon>
        <taxon>Bangiales</taxon>
        <taxon>Bangiaceae</taxon>
        <taxon>Porphyra</taxon>
    </lineage>
</organism>
<reference evidence="2 3" key="1">
    <citation type="submission" date="2017-03" db="EMBL/GenBank/DDBJ databases">
        <title>WGS assembly of Porphyra umbilicalis.</title>
        <authorList>
            <person name="Brawley S.H."/>
            <person name="Blouin N.A."/>
            <person name="Ficko-Blean E."/>
            <person name="Wheeler G.L."/>
            <person name="Lohr M."/>
            <person name="Goodson H.V."/>
            <person name="Jenkins J.W."/>
            <person name="Blaby-Haas C.E."/>
            <person name="Helliwell K.E."/>
            <person name="Chan C."/>
            <person name="Marriage T."/>
            <person name="Bhattacharya D."/>
            <person name="Klein A.S."/>
            <person name="Badis Y."/>
            <person name="Brodie J."/>
            <person name="Cao Y."/>
            <person name="Collen J."/>
            <person name="Dittami S.M."/>
            <person name="Gachon C.M."/>
            <person name="Green B.R."/>
            <person name="Karpowicz S."/>
            <person name="Kim J.W."/>
            <person name="Kudahl U."/>
            <person name="Lin S."/>
            <person name="Michel G."/>
            <person name="Mittag M."/>
            <person name="Olson B.J."/>
            <person name="Pangilinan J."/>
            <person name="Peng Y."/>
            <person name="Qiu H."/>
            <person name="Shu S."/>
            <person name="Singer J.T."/>
            <person name="Smith A.G."/>
            <person name="Sprecher B.N."/>
            <person name="Wagner V."/>
            <person name="Wang W."/>
            <person name="Wang Z.-Y."/>
            <person name="Yan J."/>
            <person name="Yarish C."/>
            <person name="Zoeuner-Riek S."/>
            <person name="Zhuang Y."/>
            <person name="Zou Y."/>
            <person name="Lindquist E.A."/>
            <person name="Grimwood J."/>
            <person name="Barry K."/>
            <person name="Rokhsar D.S."/>
            <person name="Schmutz J."/>
            <person name="Stiller J.W."/>
            <person name="Grossman A.R."/>
            <person name="Prochnik S.E."/>
        </authorList>
    </citation>
    <scope>NUCLEOTIDE SEQUENCE [LARGE SCALE GENOMIC DNA]</scope>
    <source>
        <strain evidence="2">4086291</strain>
    </source>
</reference>
<dbReference type="AlphaFoldDB" id="A0A1X6P0I8"/>
<evidence type="ECO:0000313" key="3">
    <source>
        <dbReference type="Proteomes" id="UP000218209"/>
    </source>
</evidence>
<name>A0A1X6P0I8_PORUM</name>
<feature type="compositionally biased region" description="Low complexity" evidence="1">
    <location>
        <begin position="173"/>
        <end position="191"/>
    </location>
</feature>
<evidence type="ECO:0000256" key="1">
    <source>
        <dbReference type="SAM" id="MobiDB-lite"/>
    </source>
</evidence>
<feature type="compositionally biased region" description="Basic residues" evidence="1">
    <location>
        <begin position="37"/>
        <end position="51"/>
    </location>
</feature>
<dbReference type="Proteomes" id="UP000218209">
    <property type="component" value="Unassembled WGS sequence"/>
</dbReference>